<reference evidence="2" key="1">
    <citation type="submission" date="2020-11" db="EMBL/GenBank/DDBJ databases">
        <title>Carbohydrate-dependent, anaerobic sulfur respiration: A novel catabolism in halophilic archaea.</title>
        <authorList>
            <person name="Sorokin D.Y."/>
            <person name="Messina E."/>
            <person name="Smedile F."/>
            <person name="La Cono V."/>
            <person name="Hallsworth J.E."/>
            <person name="Yakimov M.M."/>
        </authorList>
    </citation>
    <scope>NUCLEOTIDE SEQUENCE</scope>
    <source>
        <strain evidence="2">HSR12-1</strain>
    </source>
</reference>
<organism evidence="2 3">
    <name type="scientific">Halapricum desulfuricans</name>
    <dbReference type="NCBI Taxonomy" id="2841257"/>
    <lineage>
        <taxon>Archaea</taxon>
        <taxon>Methanobacteriati</taxon>
        <taxon>Methanobacteriota</taxon>
        <taxon>Stenosarchaea group</taxon>
        <taxon>Halobacteria</taxon>
        <taxon>Halobacteriales</taxon>
        <taxon>Haloarculaceae</taxon>
        <taxon>Halapricum</taxon>
    </lineage>
</organism>
<evidence type="ECO:0000313" key="3">
    <source>
        <dbReference type="Proteomes" id="UP000663525"/>
    </source>
</evidence>
<dbReference type="EMBL" id="CP064787">
    <property type="protein sequence ID" value="QSG07099.1"/>
    <property type="molecule type" value="Genomic_DNA"/>
</dbReference>
<sequence length="58" mass="6599">MGIRLREGKTPRPRLERLPLTGGERYRVKVGRSIHETPPVDFHRHPDLGSTVGTRNVV</sequence>
<feature type="region of interest" description="Disordered" evidence="1">
    <location>
        <begin position="36"/>
        <end position="58"/>
    </location>
</feature>
<proteinExistence type="predicted"/>
<evidence type="ECO:0000256" key="1">
    <source>
        <dbReference type="SAM" id="MobiDB-lite"/>
    </source>
</evidence>
<evidence type="ECO:0000313" key="2">
    <source>
        <dbReference type="EMBL" id="QSG07099.1"/>
    </source>
</evidence>
<dbReference type="AlphaFoldDB" id="A0A897N7U3"/>
<dbReference type="Proteomes" id="UP000663525">
    <property type="component" value="Chromosome"/>
</dbReference>
<protein>
    <submittedName>
        <fullName evidence="2">Uncharacterized protein</fullName>
    </submittedName>
</protein>
<accession>A0A897N7U3</accession>
<name>A0A897N7U3_9EURY</name>
<gene>
    <name evidence="2" type="ORF">HSR121_2779</name>
</gene>